<feature type="domain" description="HAMP" evidence="12">
    <location>
        <begin position="331"/>
        <end position="383"/>
    </location>
</feature>
<dbReference type="Pfam" id="PF00015">
    <property type="entry name" value="MCPsignal"/>
    <property type="match status" value="1"/>
</dbReference>
<name>A0ABV1H6V5_9FIRM</name>
<evidence type="ECO:0000313" key="14">
    <source>
        <dbReference type="Proteomes" id="UP001546774"/>
    </source>
</evidence>
<keyword evidence="3" id="KW-0145">Chemotaxis</keyword>
<keyword evidence="2" id="KW-1003">Cell membrane</keyword>
<dbReference type="Gene3D" id="3.30.450.20">
    <property type="entry name" value="PAS domain"/>
    <property type="match status" value="1"/>
</dbReference>
<dbReference type="Pfam" id="PF02743">
    <property type="entry name" value="dCache_1"/>
    <property type="match status" value="1"/>
</dbReference>
<dbReference type="SUPFAM" id="SSF58104">
    <property type="entry name" value="Methyl-accepting chemotaxis protein (MCP) signaling domain"/>
    <property type="match status" value="1"/>
</dbReference>
<dbReference type="SMART" id="SM00283">
    <property type="entry name" value="MA"/>
    <property type="match status" value="1"/>
</dbReference>
<feature type="transmembrane region" description="Helical" evidence="10">
    <location>
        <begin position="12"/>
        <end position="32"/>
    </location>
</feature>
<keyword evidence="14" id="KW-1185">Reference proteome</keyword>
<evidence type="ECO:0000313" key="13">
    <source>
        <dbReference type="EMBL" id="MEQ2555440.1"/>
    </source>
</evidence>
<keyword evidence="5 10" id="KW-1133">Transmembrane helix</keyword>
<dbReference type="SMART" id="SM00304">
    <property type="entry name" value="HAMP"/>
    <property type="match status" value="1"/>
</dbReference>
<evidence type="ECO:0000256" key="8">
    <source>
        <dbReference type="ARBA" id="ARBA00029447"/>
    </source>
</evidence>
<feature type="transmembrane region" description="Helical" evidence="10">
    <location>
        <begin position="312"/>
        <end position="334"/>
    </location>
</feature>
<evidence type="ECO:0000256" key="4">
    <source>
        <dbReference type="ARBA" id="ARBA00022692"/>
    </source>
</evidence>
<keyword evidence="6 10" id="KW-0472">Membrane</keyword>
<dbReference type="Gene3D" id="1.10.8.500">
    <property type="entry name" value="HAMP domain in histidine kinase"/>
    <property type="match status" value="1"/>
</dbReference>
<evidence type="ECO:0000256" key="3">
    <source>
        <dbReference type="ARBA" id="ARBA00022500"/>
    </source>
</evidence>
<keyword evidence="7 9" id="KW-0807">Transducer</keyword>
<dbReference type="Gene3D" id="1.10.287.950">
    <property type="entry name" value="Methyl-accepting chemotaxis protein"/>
    <property type="match status" value="1"/>
</dbReference>
<feature type="domain" description="Methyl-accepting transducer" evidence="11">
    <location>
        <begin position="402"/>
        <end position="659"/>
    </location>
</feature>
<sequence>MSKKLRGIGVQLVGFFVLAILIPTLILAFRAIETTKSAQTENLKLTSVQTLQETKMGFTNYLKNISQPIDLLTRNDAVKHLEDRGDYDTNVTTVQDALIASVKVTNGAERAYFSTVTGHLITGWTEWDNTKNKLGNKKSIQDGVNNTAKDWYKSTIGSPARNSVYAQFTDPYTDSQGNTVITVSQEIKYSDNSNYGAVAMDINFEEMTNYVQSIGLLNTGYVVLVNKDGKIIVNNDKNTYSSDSVSSYNFWSKLNAESPEEIYNVQDFDEKINGKTVHVVVARDEITDWTLVGFISSNETASVVNKIVNATISSGIISFIIGIVIALFVTMMFTKEIKKINSVMQAVADGDLTQRIPIKKKNEFGELEGNFNEMVDNVSILIKDVEERSQVIIKASDNISEISKTTTETTNQVSEAIQSVSIGAQGQAESTNNATKEVENLAERLHETKAYVSDINDMSIETQQMSNKGITIVEDLIGKGEQSIENSKISQSVVDEMIQSIEKINFISNAITEITEQTNLLSLNASIEAARAGESGRGFAVVADEIRKLAEQSQQSTDEIKQIVAEITDKSALVEKTLDETNQIITEQNQSIQDTKDLFNTISTSINALTEGLDNIAKLNEQMDNSRGNVIDRMEDVASISTETAAASEEVTASAEEVNATMHNLNQCTVELDEIAVALKEAINKFKLQ</sequence>
<evidence type="ECO:0000256" key="6">
    <source>
        <dbReference type="ARBA" id="ARBA00023136"/>
    </source>
</evidence>
<evidence type="ECO:0000259" key="12">
    <source>
        <dbReference type="PROSITE" id="PS50885"/>
    </source>
</evidence>
<dbReference type="PANTHER" id="PTHR32089">
    <property type="entry name" value="METHYL-ACCEPTING CHEMOTAXIS PROTEIN MCPB"/>
    <property type="match status" value="1"/>
</dbReference>
<evidence type="ECO:0000256" key="5">
    <source>
        <dbReference type="ARBA" id="ARBA00022989"/>
    </source>
</evidence>
<accession>A0ABV1H6V5</accession>
<comment type="caution">
    <text evidence="13">The sequence shown here is derived from an EMBL/GenBank/DDBJ whole genome shotgun (WGS) entry which is preliminary data.</text>
</comment>
<dbReference type="SUPFAM" id="SSF103190">
    <property type="entry name" value="Sensory domain-like"/>
    <property type="match status" value="1"/>
</dbReference>
<keyword evidence="4 10" id="KW-0812">Transmembrane</keyword>
<comment type="subcellular location">
    <subcellularLocation>
        <location evidence="1">Cell membrane</location>
        <topology evidence="1">Multi-pass membrane protein</topology>
    </subcellularLocation>
</comment>
<evidence type="ECO:0000256" key="7">
    <source>
        <dbReference type="ARBA" id="ARBA00023224"/>
    </source>
</evidence>
<dbReference type="CDD" id="cd06225">
    <property type="entry name" value="HAMP"/>
    <property type="match status" value="1"/>
</dbReference>
<evidence type="ECO:0000259" key="11">
    <source>
        <dbReference type="PROSITE" id="PS50111"/>
    </source>
</evidence>
<evidence type="ECO:0000256" key="2">
    <source>
        <dbReference type="ARBA" id="ARBA00022475"/>
    </source>
</evidence>
<dbReference type="PROSITE" id="PS50111">
    <property type="entry name" value="CHEMOTAXIS_TRANSDUC_2"/>
    <property type="match status" value="1"/>
</dbReference>
<dbReference type="InterPro" id="IPR004089">
    <property type="entry name" value="MCPsignal_dom"/>
</dbReference>
<dbReference type="PANTHER" id="PTHR32089:SF112">
    <property type="entry name" value="LYSOZYME-LIKE PROTEIN-RELATED"/>
    <property type="match status" value="1"/>
</dbReference>
<proteinExistence type="inferred from homology"/>
<evidence type="ECO:0000256" key="9">
    <source>
        <dbReference type="PROSITE-ProRule" id="PRU00284"/>
    </source>
</evidence>
<dbReference type="PROSITE" id="PS50885">
    <property type="entry name" value="HAMP"/>
    <property type="match status" value="1"/>
</dbReference>
<evidence type="ECO:0000256" key="1">
    <source>
        <dbReference type="ARBA" id="ARBA00004651"/>
    </source>
</evidence>
<dbReference type="InterPro" id="IPR003660">
    <property type="entry name" value="HAMP_dom"/>
</dbReference>
<dbReference type="InterPro" id="IPR033479">
    <property type="entry name" value="dCache_1"/>
</dbReference>
<reference evidence="13" key="1">
    <citation type="submission" date="2024-03" db="EMBL/GenBank/DDBJ databases">
        <title>Human intestinal bacterial collection.</title>
        <authorList>
            <person name="Pauvert C."/>
            <person name="Hitch T.C.A."/>
            <person name="Clavel T."/>
        </authorList>
    </citation>
    <scope>NUCLEOTIDE SEQUENCE [LARGE SCALE GENOMIC DNA]</scope>
    <source>
        <strain evidence="13">CLA-AA-H89B</strain>
    </source>
</reference>
<evidence type="ECO:0000256" key="10">
    <source>
        <dbReference type="SAM" id="Phobius"/>
    </source>
</evidence>
<organism evidence="13 14">
    <name type="scientific">Lachnospira intestinalis</name>
    <dbReference type="NCBI Taxonomy" id="3133158"/>
    <lineage>
        <taxon>Bacteria</taxon>
        <taxon>Bacillati</taxon>
        <taxon>Bacillota</taxon>
        <taxon>Clostridia</taxon>
        <taxon>Lachnospirales</taxon>
        <taxon>Lachnospiraceae</taxon>
        <taxon>Lachnospira</taxon>
    </lineage>
</organism>
<dbReference type="Pfam" id="PF00672">
    <property type="entry name" value="HAMP"/>
    <property type="match status" value="1"/>
</dbReference>
<gene>
    <name evidence="13" type="ORF">WMO37_10560</name>
</gene>
<comment type="similarity">
    <text evidence="8">Belongs to the methyl-accepting chemotaxis (MCP) protein family.</text>
</comment>
<dbReference type="Proteomes" id="UP001546774">
    <property type="component" value="Unassembled WGS sequence"/>
</dbReference>
<dbReference type="EMBL" id="JBBMFS010000009">
    <property type="protein sequence ID" value="MEQ2555440.1"/>
    <property type="molecule type" value="Genomic_DNA"/>
</dbReference>
<dbReference type="InterPro" id="IPR029151">
    <property type="entry name" value="Sensor-like_sf"/>
</dbReference>
<protein>
    <submittedName>
        <fullName evidence="13">Methyl-accepting chemotaxis protein</fullName>
    </submittedName>
</protein>